<dbReference type="AlphaFoldDB" id="A0A7K3MBF8"/>
<feature type="domain" description="Activator of Hsp90 ATPase homologue 1/2-like C-terminal" evidence="2">
    <location>
        <begin position="22"/>
        <end position="147"/>
    </location>
</feature>
<protein>
    <submittedName>
        <fullName evidence="3">SRPBCC domain-containing protein</fullName>
    </submittedName>
</protein>
<evidence type="ECO:0000313" key="3">
    <source>
        <dbReference type="EMBL" id="NDL60661.1"/>
    </source>
</evidence>
<organism evidence="3 4">
    <name type="scientific">Phytoactinopolyspora mesophila</name>
    <dbReference type="NCBI Taxonomy" id="2650750"/>
    <lineage>
        <taxon>Bacteria</taxon>
        <taxon>Bacillati</taxon>
        <taxon>Actinomycetota</taxon>
        <taxon>Actinomycetes</taxon>
        <taxon>Jiangellales</taxon>
        <taxon>Jiangellaceae</taxon>
        <taxon>Phytoactinopolyspora</taxon>
    </lineage>
</organism>
<dbReference type="Proteomes" id="UP000460435">
    <property type="component" value="Unassembled WGS sequence"/>
</dbReference>
<sequence length="153" mass="16980">MGGHVNDVAHGTIHLDEFLPHAPHKVWRALTEPELIARWLMPNDFKLEVGHRFTFRSRPMPDVGFGGICHSEVLAFEVGHMLRIAWRAAPEDRSSLDSVVTFTLEPEGRGTRLFLTHDGFDPGDPLQALSHRIMGSGWKGIGRRVAAAIENAG</sequence>
<dbReference type="EMBL" id="WLZY01000013">
    <property type="protein sequence ID" value="NDL60661.1"/>
    <property type="molecule type" value="Genomic_DNA"/>
</dbReference>
<evidence type="ECO:0000256" key="1">
    <source>
        <dbReference type="ARBA" id="ARBA00006817"/>
    </source>
</evidence>
<proteinExistence type="inferred from homology"/>
<comment type="caution">
    <text evidence="3">The sequence shown here is derived from an EMBL/GenBank/DDBJ whole genome shotgun (WGS) entry which is preliminary data.</text>
</comment>
<name>A0A7K3MBF8_9ACTN</name>
<keyword evidence="4" id="KW-1185">Reference proteome</keyword>
<dbReference type="InterPro" id="IPR023393">
    <property type="entry name" value="START-like_dom_sf"/>
</dbReference>
<gene>
    <name evidence="3" type="ORF">F7O44_26645</name>
</gene>
<reference evidence="3 4" key="1">
    <citation type="submission" date="2019-11" db="EMBL/GenBank/DDBJ databases">
        <authorList>
            <person name="Li X.-J."/>
            <person name="Feng X.-M."/>
        </authorList>
    </citation>
    <scope>NUCLEOTIDE SEQUENCE [LARGE SCALE GENOMIC DNA]</scope>
    <source>
        <strain evidence="3 4">XMNu-373</strain>
    </source>
</reference>
<dbReference type="InterPro" id="IPR013538">
    <property type="entry name" value="ASHA1/2-like_C"/>
</dbReference>
<evidence type="ECO:0000313" key="4">
    <source>
        <dbReference type="Proteomes" id="UP000460435"/>
    </source>
</evidence>
<dbReference type="Pfam" id="PF08327">
    <property type="entry name" value="AHSA1"/>
    <property type="match status" value="1"/>
</dbReference>
<dbReference type="SUPFAM" id="SSF55961">
    <property type="entry name" value="Bet v1-like"/>
    <property type="match status" value="1"/>
</dbReference>
<evidence type="ECO:0000259" key="2">
    <source>
        <dbReference type="Pfam" id="PF08327"/>
    </source>
</evidence>
<dbReference type="Gene3D" id="3.30.530.20">
    <property type="match status" value="1"/>
</dbReference>
<comment type="similarity">
    <text evidence="1">Belongs to the AHA1 family.</text>
</comment>
<accession>A0A7K3MBF8</accession>
<dbReference type="CDD" id="cd07814">
    <property type="entry name" value="SRPBCC_CalC_Aha1-like"/>
    <property type="match status" value="1"/>
</dbReference>